<reference evidence="3" key="2">
    <citation type="submission" date="2013-12" db="EMBL/GenBank/DDBJ databases">
        <authorList>
            <person name="Yu Y."/>
            <person name="Lee S."/>
            <person name="de Baynast K."/>
            <person name="Wissotski M."/>
            <person name="Liu L."/>
            <person name="Talag J."/>
            <person name="Goicoechea J."/>
            <person name="Angelova A."/>
            <person name="Jetty R."/>
            <person name="Kudrna D."/>
            <person name="Golser W."/>
            <person name="Rivera L."/>
            <person name="Zhang J."/>
            <person name="Wing R."/>
        </authorList>
    </citation>
    <scope>NUCLEOTIDE SEQUENCE</scope>
</reference>
<keyword evidence="3" id="KW-1185">Reference proteome</keyword>
<dbReference type="eggNOG" id="ENOG502R5Q0">
    <property type="taxonomic scope" value="Eukaryota"/>
</dbReference>
<dbReference type="HOGENOM" id="CLU_1035691_0_0_1"/>
<proteinExistence type="predicted"/>
<evidence type="ECO:0000313" key="3">
    <source>
        <dbReference type="Proteomes" id="UP000032180"/>
    </source>
</evidence>
<dbReference type="Pfam" id="PF07762">
    <property type="entry name" value="DUF1618"/>
    <property type="match status" value="1"/>
</dbReference>
<dbReference type="PANTHER" id="PTHR33074">
    <property type="entry name" value="EXPRESSED PROTEIN-RELATED"/>
    <property type="match status" value="1"/>
</dbReference>
<organism evidence="2 3">
    <name type="scientific">Leersia perrieri</name>
    <dbReference type="NCBI Taxonomy" id="77586"/>
    <lineage>
        <taxon>Eukaryota</taxon>
        <taxon>Viridiplantae</taxon>
        <taxon>Streptophyta</taxon>
        <taxon>Embryophyta</taxon>
        <taxon>Tracheophyta</taxon>
        <taxon>Spermatophyta</taxon>
        <taxon>Magnoliopsida</taxon>
        <taxon>Liliopsida</taxon>
        <taxon>Poales</taxon>
        <taxon>Poaceae</taxon>
        <taxon>BOP clade</taxon>
        <taxon>Oryzoideae</taxon>
        <taxon>Oryzeae</taxon>
        <taxon>Oryzinae</taxon>
        <taxon>Leersia</taxon>
    </lineage>
</organism>
<dbReference type="InterPro" id="IPR011676">
    <property type="entry name" value="DUF1618"/>
</dbReference>
<evidence type="ECO:0000313" key="2">
    <source>
        <dbReference type="EnsemblPlants" id="LPERR12G11540.1"/>
    </source>
</evidence>
<reference evidence="2" key="3">
    <citation type="submission" date="2015-04" db="UniProtKB">
        <authorList>
            <consortium name="EnsemblPlants"/>
        </authorList>
    </citation>
    <scope>IDENTIFICATION</scope>
</reference>
<dbReference type="Gramene" id="LPERR12G11540.1">
    <property type="protein sequence ID" value="LPERR12G11540.1"/>
    <property type="gene ID" value="LPERR12G11540"/>
</dbReference>
<accession>A0A0D9XZU7</accession>
<name>A0A0D9XZU7_9ORYZ</name>
<evidence type="ECO:0000259" key="1">
    <source>
        <dbReference type="Pfam" id="PF07762"/>
    </source>
</evidence>
<protein>
    <recommendedName>
        <fullName evidence="1">DUF1618 domain-containing protein</fullName>
    </recommendedName>
</protein>
<dbReference type="EnsemblPlants" id="LPERR12G11540.1">
    <property type="protein sequence ID" value="LPERR12G11540.1"/>
    <property type="gene ID" value="LPERR12G11540"/>
</dbReference>
<dbReference type="Proteomes" id="UP000032180">
    <property type="component" value="Chromosome 12"/>
</dbReference>
<dbReference type="PANTHER" id="PTHR33074:SF96">
    <property type="entry name" value="EXPRESSED PROTEIN"/>
    <property type="match status" value="1"/>
</dbReference>
<reference evidence="2 3" key="1">
    <citation type="submission" date="2012-08" db="EMBL/GenBank/DDBJ databases">
        <title>Oryza genome evolution.</title>
        <authorList>
            <person name="Wing R.A."/>
        </authorList>
    </citation>
    <scope>NUCLEOTIDE SEQUENCE</scope>
</reference>
<feature type="domain" description="DUF1618" evidence="1">
    <location>
        <begin position="114"/>
        <end position="229"/>
    </location>
</feature>
<dbReference type="AlphaFoldDB" id="A0A0D9XZU7"/>
<sequence>MARHYEGYWVTSQLIRTIDCLDMNILCSFDGGVEEEEVILVAELEIFRSEYIYTLRRVLYYYYPSTTRRPSHQQWEEKQPPIVAANNDHLDWEKLMWDWDTDTVIPFGKSYLCWVDYCIGVLFCNVFDENPVLLYPVKIPGLDRREGWTSVYQSIGATNKDDDNSVMKFVSVVRDDRLVTENLAAGSVDGGITWVQETVVKSDELWALDGFATLPRAPLQYPLMSLDSPSAEGKKDVGYYYDDTWVVAIDMTCKALVATFPYIKAVEQQ</sequence>